<dbReference type="AlphaFoldDB" id="A0AB34JKA0"/>
<sequence length="116" mass="12334">MPHLSSCASGSAPSGVGASICGNASLRTASPSRGEVSLLVGHACFIHTSRPQCSPHRGGRRPRSIGWCVRFVLRAHEKRAFERHVHPGGVELGLLRCGGQPSSPVRSRCFRHTGSI</sequence>
<evidence type="ECO:0000313" key="2">
    <source>
        <dbReference type="Proteomes" id="UP001515480"/>
    </source>
</evidence>
<name>A0AB34JKA0_PRYPA</name>
<reference evidence="1 2" key="1">
    <citation type="journal article" date="2024" name="Science">
        <title>Giant polyketide synthase enzymes in the biosynthesis of giant marine polyether toxins.</title>
        <authorList>
            <person name="Fallon T.R."/>
            <person name="Shende V.V."/>
            <person name="Wierzbicki I.H."/>
            <person name="Pendleton A.L."/>
            <person name="Watervoot N.F."/>
            <person name="Auber R.P."/>
            <person name="Gonzalez D.J."/>
            <person name="Wisecaver J.H."/>
            <person name="Moore B.S."/>
        </authorList>
    </citation>
    <scope>NUCLEOTIDE SEQUENCE [LARGE SCALE GENOMIC DNA]</scope>
    <source>
        <strain evidence="1 2">12B1</strain>
    </source>
</reference>
<comment type="caution">
    <text evidence="1">The sequence shown here is derived from an EMBL/GenBank/DDBJ whole genome shotgun (WGS) entry which is preliminary data.</text>
</comment>
<proteinExistence type="predicted"/>
<keyword evidence="2" id="KW-1185">Reference proteome</keyword>
<gene>
    <name evidence="1" type="ORF">AB1Y20_021721</name>
</gene>
<accession>A0AB34JKA0</accession>
<organism evidence="1 2">
    <name type="scientific">Prymnesium parvum</name>
    <name type="common">Toxic golden alga</name>
    <dbReference type="NCBI Taxonomy" id="97485"/>
    <lineage>
        <taxon>Eukaryota</taxon>
        <taxon>Haptista</taxon>
        <taxon>Haptophyta</taxon>
        <taxon>Prymnesiophyceae</taxon>
        <taxon>Prymnesiales</taxon>
        <taxon>Prymnesiaceae</taxon>
        <taxon>Prymnesium</taxon>
    </lineage>
</organism>
<protein>
    <submittedName>
        <fullName evidence="1">Uncharacterized protein</fullName>
    </submittedName>
</protein>
<dbReference type="Proteomes" id="UP001515480">
    <property type="component" value="Unassembled WGS sequence"/>
</dbReference>
<evidence type="ECO:0000313" key="1">
    <source>
        <dbReference type="EMBL" id="KAL1522078.1"/>
    </source>
</evidence>
<dbReference type="EMBL" id="JBGBPQ010000007">
    <property type="protein sequence ID" value="KAL1522078.1"/>
    <property type="molecule type" value="Genomic_DNA"/>
</dbReference>